<name>A0A6M3KA94_9ZZZZ</name>
<proteinExistence type="predicted"/>
<sequence>MTDEQRKEAVAWVDGGIESLKAILALEYPQRDVKEKHLALLEIHETLRSALEPKVVTEEQIKTMWQSTCDCFTYYHESYRHLFVKALLEWFKELGITEGGKMTDKEKERLKDFDDTPCTWCVLKPGNKLEWFDREIYGPLCEAIGHPTDYERPILSEWNECSILRSVLKKTAVTREWFYKWSDVSWDDPDLMTSMRDMLKDLGITVKEGK</sequence>
<accession>A0A6M3KA94</accession>
<gene>
    <name evidence="1" type="ORF">MM415A01050_0017</name>
</gene>
<evidence type="ECO:0000313" key="1">
    <source>
        <dbReference type="EMBL" id="QJA78571.1"/>
    </source>
</evidence>
<organism evidence="1">
    <name type="scientific">viral metagenome</name>
    <dbReference type="NCBI Taxonomy" id="1070528"/>
    <lineage>
        <taxon>unclassified sequences</taxon>
        <taxon>metagenomes</taxon>
        <taxon>organismal metagenomes</taxon>
    </lineage>
</organism>
<protein>
    <submittedName>
        <fullName evidence="1">Uncharacterized protein</fullName>
    </submittedName>
</protein>
<dbReference type="EMBL" id="MT142343">
    <property type="protein sequence ID" value="QJA78571.1"/>
    <property type="molecule type" value="Genomic_DNA"/>
</dbReference>
<reference evidence="1" key="1">
    <citation type="submission" date="2020-03" db="EMBL/GenBank/DDBJ databases">
        <title>The deep terrestrial virosphere.</title>
        <authorList>
            <person name="Holmfeldt K."/>
            <person name="Nilsson E."/>
            <person name="Simone D."/>
            <person name="Lopez-Fernandez M."/>
            <person name="Wu X."/>
            <person name="de Brujin I."/>
            <person name="Lundin D."/>
            <person name="Andersson A."/>
            <person name="Bertilsson S."/>
            <person name="Dopson M."/>
        </authorList>
    </citation>
    <scope>NUCLEOTIDE SEQUENCE</scope>
    <source>
        <strain evidence="1">MM415A01050</strain>
    </source>
</reference>
<dbReference type="AlphaFoldDB" id="A0A6M3KA94"/>